<evidence type="ECO:0000256" key="3">
    <source>
        <dbReference type="ARBA" id="ARBA00023125"/>
    </source>
</evidence>
<evidence type="ECO:0000256" key="2">
    <source>
        <dbReference type="ARBA" id="ARBA00023015"/>
    </source>
</evidence>
<evidence type="ECO:0000256" key="4">
    <source>
        <dbReference type="ARBA" id="ARBA00023163"/>
    </source>
</evidence>
<dbReference type="InterPro" id="IPR039218">
    <property type="entry name" value="REM_fam"/>
</dbReference>
<keyword evidence="11" id="KW-1185">Reference proteome</keyword>
<feature type="region of interest" description="Disordered" evidence="6">
    <location>
        <begin position="252"/>
        <end position="272"/>
    </location>
</feature>
<organism evidence="8 11">
    <name type="scientific">Urochloa decumbens</name>
    <dbReference type="NCBI Taxonomy" id="240449"/>
    <lineage>
        <taxon>Eukaryota</taxon>
        <taxon>Viridiplantae</taxon>
        <taxon>Streptophyta</taxon>
        <taxon>Embryophyta</taxon>
        <taxon>Tracheophyta</taxon>
        <taxon>Spermatophyta</taxon>
        <taxon>Magnoliopsida</taxon>
        <taxon>Liliopsida</taxon>
        <taxon>Poales</taxon>
        <taxon>Poaceae</taxon>
        <taxon>PACMAD clade</taxon>
        <taxon>Panicoideae</taxon>
        <taxon>Panicodae</taxon>
        <taxon>Paniceae</taxon>
        <taxon>Melinidinae</taxon>
        <taxon>Urochloa</taxon>
    </lineage>
</organism>
<feature type="domain" description="TF-B3" evidence="7">
    <location>
        <begin position="284"/>
        <end position="378"/>
    </location>
</feature>
<dbReference type="PANTHER" id="PTHR31674:SF86">
    <property type="entry name" value="B3 DOMAIN-CONTAINING PROTEIN OS04G0347400-RELATED"/>
    <property type="match status" value="1"/>
</dbReference>
<evidence type="ECO:0000313" key="9">
    <source>
        <dbReference type="EMBL" id="CAL5032894.1"/>
    </source>
</evidence>
<dbReference type="SUPFAM" id="SSF101936">
    <property type="entry name" value="DNA-binding pseudobarrel domain"/>
    <property type="match status" value="4"/>
</dbReference>
<gene>
    <name evidence="8" type="ORF">URODEC1_LOCUS73907</name>
    <name evidence="9" type="ORF">URODEC1_LOCUS82477</name>
    <name evidence="10" type="ORF">URODEC1_LOCUS83294</name>
</gene>
<reference evidence="8 11" key="2">
    <citation type="submission" date="2024-10" db="EMBL/GenBank/DDBJ databases">
        <authorList>
            <person name="Ryan C."/>
        </authorList>
    </citation>
    <scope>NUCLEOTIDE SEQUENCE [LARGE SCALE GENOMIC DNA]</scope>
</reference>
<evidence type="ECO:0000313" key="11">
    <source>
        <dbReference type="Proteomes" id="UP001497457"/>
    </source>
</evidence>
<proteinExistence type="predicted"/>
<keyword evidence="2" id="KW-0805">Transcription regulation</keyword>
<evidence type="ECO:0000259" key="7">
    <source>
        <dbReference type="PROSITE" id="PS50863"/>
    </source>
</evidence>
<keyword evidence="3" id="KW-0238">DNA-binding</keyword>
<dbReference type="PANTHER" id="PTHR31674">
    <property type="entry name" value="B3 DOMAIN-CONTAINING PROTEIN REM-LIKE 3-RELATED"/>
    <property type="match status" value="1"/>
</dbReference>
<evidence type="ECO:0000313" key="8">
    <source>
        <dbReference type="EMBL" id="CAL5017654.1"/>
    </source>
</evidence>
<dbReference type="Proteomes" id="UP001497457">
    <property type="component" value="Chromosome 32b"/>
</dbReference>
<dbReference type="EMBL" id="OZ075142">
    <property type="protein sequence ID" value="CAL5034900.1"/>
    <property type="molecule type" value="Genomic_DNA"/>
</dbReference>
<dbReference type="InterPro" id="IPR015300">
    <property type="entry name" value="DNA-bd_pseudobarrel_sf"/>
</dbReference>
<dbReference type="SMART" id="SM01019">
    <property type="entry name" value="B3"/>
    <property type="match status" value="4"/>
</dbReference>
<feature type="domain" description="TF-B3" evidence="7">
    <location>
        <begin position="429"/>
        <end position="524"/>
    </location>
</feature>
<dbReference type="Proteomes" id="UP001497457">
    <property type="component" value="Chromosome 29rd"/>
</dbReference>
<feature type="domain" description="TF-B3" evidence="7">
    <location>
        <begin position="132"/>
        <end position="228"/>
    </location>
</feature>
<dbReference type="AlphaFoldDB" id="A0ABC9CBK2"/>
<comment type="subcellular location">
    <subcellularLocation>
        <location evidence="1">Nucleus</location>
    </subcellularLocation>
</comment>
<reference evidence="11" key="1">
    <citation type="submission" date="2024-06" db="EMBL/GenBank/DDBJ databases">
        <authorList>
            <person name="Ryan C."/>
        </authorList>
    </citation>
    <scope>NUCLEOTIDE SEQUENCE [LARGE SCALE GENOMIC DNA]</scope>
</reference>
<evidence type="ECO:0000256" key="1">
    <source>
        <dbReference type="ARBA" id="ARBA00004123"/>
    </source>
</evidence>
<sequence length="528" mass="58775">MVSSGDHAAAAKHLRVLLPFTCNCNSLRIPDELAEDIGAGEALVVGPAGGQGKAVWPVEVGRDGDGAFLGRGWPEFAGACGAGAGWLLVLRHRGRGVLTVKAFDDSRCLRDLGAPAPPAAEAALSGKVAARKPQFICVLQEDSTEKMLIPAKFVQQHIPKERLNNYMAIILGPHGKVHNINLEMDRLDMFFTGGWSQFLEFHDITEANALLLRYEGNMVFTVKVFGSDGCKRHSKQKENIIQHRSTLPQSEKLQQAPTVSIQKRKRKNKTSLQRNSIYKIGPPSWIKKQINANTLEKYLALAKTFCDAIGLQEPSMITLRTDGTGSWRVHGLPCKGSSYLLVQGWKQFCHENCLKEGDICTFNVIETTLWNVVITRHKEKMNQFCYDEQENPTSKKHMSSTDGQKGLQGSMTYFNKARTKSVFDIGPPAWMKKEINASTIENHLNLTLAFCEAIGLRQRCTITLKTSGSSTKSWQARLNPYQNCCQLVGGWKRFCLDNGIKVGDVCTIQIIETTLWNVIIDRRDDRAK</sequence>
<dbReference type="GO" id="GO:0003677">
    <property type="term" value="F:DNA binding"/>
    <property type="evidence" value="ECO:0007669"/>
    <property type="project" value="UniProtKB-KW"/>
</dbReference>
<protein>
    <recommendedName>
        <fullName evidence="7">TF-B3 domain-containing protein</fullName>
    </recommendedName>
</protein>
<dbReference type="EMBL" id="OZ075139">
    <property type="protein sequence ID" value="CAL5017654.1"/>
    <property type="molecule type" value="Genomic_DNA"/>
</dbReference>
<evidence type="ECO:0000256" key="6">
    <source>
        <dbReference type="SAM" id="MobiDB-lite"/>
    </source>
</evidence>
<dbReference type="Proteomes" id="UP001497457">
    <property type="component" value="Chromosome 31b"/>
</dbReference>
<name>A0ABC9CBK2_9POAL</name>
<dbReference type="GO" id="GO:0005634">
    <property type="term" value="C:nucleus"/>
    <property type="evidence" value="ECO:0007669"/>
    <property type="project" value="UniProtKB-SubCell"/>
</dbReference>
<dbReference type="Gene3D" id="2.40.330.10">
    <property type="entry name" value="DNA-binding pseudobarrel domain"/>
    <property type="match status" value="4"/>
</dbReference>
<dbReference type="PROSITE" id="PS50863">
    <property type="entry name" value="B3"/>
    <property type="match status" value="3"/>
</dbReference>
<evidence type="ECO:0000313" key="10">
    <source>
        <dbReference type="EMBL" id="CAL5034900.1"/>
    </source>
</evidence>
<dbReference type="Pfam" id="PF02362">
    <property type="entry name" value="B3"/>
    <property type="match status" value="3"/>
</dbReference>
<dbReference type="CDD" id="cd10017">
    <property type="entry name" value="B3_DNA"/>
    <property type="match status" value="3"/>
</dbReference>
<dbReference type="InterPro" id="IPR003340">
    <property type="entry name" value="B3_DNA-bd"/>
</dbReference>
<feature type="compositionally biased region" description="Polar residues" evidence="6">
    <location>
        <begin position="252"/>
        <end position="261"/>
    </location>
</feature>
<accession>A0ABC9CBK2</accession>
<keyword evidence="5" id="KW-0539">Nucleus</keyword>
<evidence type="ECO:0000256" key="5">
    <source>
        <dbReference type="ARBA" id="ARBA00023242"/>
    </source>
</evidence>
<keyword evidence="4" id="KW-0804">Transcription</keyword>
<dbReference type="EMBL" id="OZ075141">
    <property type="protein sequence ID" value="CAL5032894.1"/>
    <property type="molecule type" value="Genomic_DNA"/>
</dbReference>